<dbReference type="RefSeq" id="XP_029720620.1">
    <property type="nucleotide sequence ID" value="XM_029864760.2"/>
</dbReference>
<keyword evidence="5 10" id="KW-0276">Fatty acid metabolism</keyword>
<evidence type="ECO:0000256" key="10">
    <source>
        <dbReference type="RuleBase" id="RU361115"/>
    </source>
</evidence>
<evidence type="ECO:0000256" key="9">
    <source>
        <dbReference type="ARBA" id="ARBA00023160"/>
    </source>
</evidence>
<dbReference type="EnsemblMetazoa" id="AALFPA23_012589.R18099">
    <property type="protein sequence ID" value="AALFPA23_012589.P18099"/>
    <property type="gene ID" value="AALFPA23_012589"/>
</dbReference>
<comment type="subcellular location">
    <subcellularLocation>
        <location evidence="1">Membrane</location>
        <topology evidence="1">Multi-pass membrane protein</topology>
    </subcellularLocation>
</comment>
<keyword evidence="6 10" id="KW-1133">Transmembrane helix</keyword>
<keyword evidence="4 10" id="KW-0812">Transmembrane</keyword>
<dbReference type="PANTHER" id="PTHR11157">
    <property type="entry name" value="FATTY ACID ACYL TRANSFERASE-RELATED"/>
    <property type="match status" value="1"/>
</dbReference>
<feature type="transmembrane region" description="Helical" evidence="10">
    <location>
        <begin position="212"/>
        <end position="230"/>
    </location>
</feature>
<feature type="transmembrane region" description="Helical" evidence="10">
    <location>
        <begin position="117"/>
        <end position="135"/>
    </location>
</feature>
<evidence type="ECO:0000256" key="6">
    <source>
        <dbReference type="ARBA" id="ARBA00022989"/>
    </source>
</evidence>
<keyword evidence="9 10" id="KW-0275">Fatty acid biosynthesis</keyword>
<keyword evidence="3 10" id="KW-0808">Transferase</keyword>
<dbReference type="PANTHER" id="PTHR11157:SF116">
    <property type="entry name" value="ELONGATION OF VERY LONG CHAIN FATTY ACIDS PROTEIN-RELATED"/>
    <property type="match status" value="1"/>
</dbReference>
<feature type="transmembrane region" description="Helical" evidence="10">
    <location>
        <begin position="147"/>
        <end position="163"/>
    </location>
</feature>
<dbReference type="Pfam" id="PF01151">
    <property type="entry name" value="ELO"/>
    <property type="match status" value="1"/>
</dbReference>
<protein>
    <recommendedName>
        <fullName evidence="10">Elongation of very long chain fatty acids protein</fullName>
        <ecNumber evidence="10">2.3.1.199</ecNumber>
    </recommendedName>
    <alternativeName>
        <fullName evidence="10">Very-long-chain 3-oxoacyl-CoA synthase</fullName>
    </alternativeName>
</protein>
<feature type="transmembrane region" description="Helical" evidence="10">
    <location>
        <begin position="236"/>
        <end position="256"/>
    </location>
</feature>
<keyword evidence="8 10" id="KW-0472">Membrane</keyword>
<evidence type="ECO:0000256" key="1">
    <source>
        <dbReference type="ARBA" id="ARBA00004141"/>
    </source>
</evidence>
<dbReference type="Proteomes" id="UP000069940">
    <property type="component" value="Unassembled WGS sequence"/>
</dbReference>
<sequence>MALVLKALYHGYDRYLYDAQDPRHADHFLMNPPWLPVAIIGGYLYFVLNLGPKFMANRKPYDLKLLMQVYNILQVLANIYLFIEGIRILYSNNISFTCQPVDYSNNPIALRELRLVYLYYLLKVTDLLDTAFFVLRKKQSHVTFLHVYHHSGIMLGAFVYNRFFPGGHFSMLGLCNTLVHAVMYFYFFLTVSRPELTKNANWKKYITLMQMIQFAYLVLHFATPIVLGLDCGIPKFWLWLPLIQNVFMMVLFWDFYTKAYGRRKVKKTE</sequence>
<accession>A0ABM1YVW4</accession>
<evidence type="ECO:0000256" key="7">
    <source>
        <dbReference type="ARBA" id="ARBA00023098"/>
    </source>
</evidence>
<feature type="transmembrane region" description="Helical" evidence="10">
    <location>
        <begin position="63"/>
        <end position="83"/>
    </location>
</feature>
<evidence type="ECO:0000256" key="3">
    <source>
        <dbReference type="ARBA" id="ARBA00022679"/>
    </source>
</evidence>
<dbReference type="GeneID" id="115262361"/>
<evidence type="ECO:0000313" key="11">
    <source>
        <dbReference type="EnsemblMetazoa" id="AALFPA23_012589.P18099"/>
    </source>
</evidence>
<evidence type="ECO:0000256" key="2">
    <source>
        <dbReference type="ARBA" id="ARBA00022516"/>
    </source>
</evidence>
<comment type="similarity">
    <text evidence="10">Belongs to the ELO family.</text>
</comment>
<feature type="transmembrane region" description="Helical" evidence="10">
    <location>
        <begin position="33"/>
        <end position="51"/>
    </location>
</feature>
<comment type="catalytic activity">
    <reaction evidence="10">
        <text>a very-long-chain acyl-CoA + malonyl-CoA + H(+) = a very-long-chain 3-oxoacyl-CoA + CO2 + CoA</text>
        <dbReference type="Rhea" id="RHEA:32727"/>
        <dbReference type="ChEBI" id="CHEBI:15378"/>
        <dbReference type="ChEBI" id="CHEBI:16526"/>
        <dbReference type="ChEBI" id="CHEBI:57287"/>
        <dbReference type="ChEBI" id="CHEBI:57384"/>
        <dbReference type="ChEBI" id="CHEBI:90725"/>
        <dbReference type="ChEBI" id="CHEBI:90736"/>
        <dbReference type="EC" id="2.3.1.199"/>
    </reaction>
</comment>
<proteinExistence type="inferred from homology"/>
<dbReference type="EC" id="2.3.1.199" evidence="10"/>
<keyword evidence="2 10" id="KW-0444">Lipid biosynthesis</keyword>
<reference evidence="11" key="2">
    <citation type="submission" date="2025-05" db="UniProtKB">
        <authorList>
            <consortium name="EnsemblMetazoa"/>
        </authorList>
    </citation>
    <scope>IDENTIFICATION</scope>
    <source>
        <strain evidence="11">Foshan</strain>
    </source>
</reference>
<keyword evidence="12" id="KW-1185">Reference proteome</keyword>
<name>A0ABM1YVW4_AEDAL</name>
<evidence type="ECO:0000256" key="8">
    <source>
        <dbReference type="ARBA" id="ARBA00023136"/>
    </source>
</evidence>
<evidence type="ECO:0000256" key="4">
    <source>
        <dbReference type="ARBA" id="ARBA00022692"/>
    </source>
</evidence>
<evidence type="ECO:0000313" key="12">
    <source>
        <dbReference type="Proteomes" id="UP000069940"/>
    </source>
</evidence>
<feature type="transmembrane region" description="Helical" evidence="10">
    <location>
        <begin position="169"/>
        <end position="191"/>
    </location>
</feature>
<dbReference type="PROSITE" id="PS01188">
    <property type="entry name" value="ELO"/>
    <property type="match status" value="1"/>
</dbReference>
<reference evidence="12" key="1">
    <citation type="journal article" date="2015" name="Proc. Natl. Acad. Sci. U.S.A.">
        <title>Genome sequence of the Asian Tiger mosquito, Aedes albopictus, reveals insights into its biology, genetics, and evolution.</title>
        <authorList>
            <person name="Chen X.G."/>
            <person name="Jiang X."/>
            <person name="Gu J."/>
            <person name="Xu M."/>
            <person name="Wu Y."/>
            <person name="Deng Y."/>
            <person name="Zhang C."/>
            <person name="Bonizzoni M."/>
            <person name="Dermauw W."/>
            <person name="Vontas J."/>
            <person name="Armbruster P."/>
            <person name="Huang X."/>
            <person name="Yang Y."/>
            <person name="Zhang H."/>
            <person name="He W."/>
            <person name="Peng H."/>
            <person name="Liu Y."/>
            <person name="Wu K."/>
            <person name="Chen J."/>
            <person name="Lirakis M."/>
            <person name="Topalis P."/>
            <person name="Van Leeuwen T."/>
            <person name="Hall A.B."/>
            <person name="Jiang X."/>
            <person name="Thorpe C."/>
            <person name="Mueller R.L."/>
            <person name="Sun C."/>
            <person name="Waterhouse R.M."/>
            <person name="Yan G."/>
            <person name="Tu Z.J."/>
            <person name="Fang X."/>
            <person name="James A.A."/>
        </authorList>
    </citation>
    <scope>NUCLEOTIDE SEQUENCE [LARGE SCALE GENOMIC DNA]</scope>
    <source>
        <strain evidence="12">Foshan</strain>
    </source>
</reference>
<evidence type="ECO:0000256" key="5">
    <source>
        <dbReference type="ARBA" id="ARBA00022832"/>
    </source>
</evidence>
<keyword evidence="7 10" id="KW-0443">Lipid metabolism</keyword>
<dbReference type="InterPro" id="IPR030457">
    <property type="entry name" value="ELO_CS"/>
</dbReference>
<dbReference type="InterPro" id="IPR002076">
    <property type="entry name" value="ELO_fam"/>
</dbReference>
<organism evidence="11 12">
    <name type="scientific">Aedes albopictus</name>
    <name type="common">Asian tiger mosquito</name>
    <name type="synonym">Stegomyia albopicta</name>
    <dbReference type="NCBI Taxonomy" id="7160"/>
    <lineage>
        <taxon>Eukaryota</taxon>
        <taxon>Metazoa</taxon>
        <taxon>Ecdysozoa</taxon>
        <taxon>Arthropoda</taxon>
        <taxon>Hexapoda</taxon>
        <taxon>Insecta</taxon>
        <taxon>Pterygota</taxon>
        <taxon>Neoptera</taxon>
        <taxon>Endopterygota</taxon>
        <taxon>Diptera</taxon>
        <taxon>Nematocera</taxon>
        <taxon>Culicoidea</taxon>
        <taxon>Culicidae</taxon>
        <taxon>Culicinae</taxon>
        <taxon>Aedini</taxon>
        <taxon>Aedes</taxon>
        <taxon>Stegomyia</taxon>
    </lineage>
</organism>